<dbReference type="NCBIfam" id="NF004051">
    <property type="entry name" value="PRK05571.1"/>
    <property type="match status" value="1"/>
</dbReference>
<dbReference type="GO" id="GO:0016861">
    <property type="term" value="F:intramolecular oxidoreductase activity, interconverting aldoses and ketoses"/>
    <property type="evidence" value="ECO:0007669"/>
    <property type="project" value="UniProtKB-ARBA"/>
</dbReference>
<accession>A0A1F8ED13</accession>
<dbReference type="NCBIfam" id="TIGR00689">
    <property type="entry name" value="rpiB_lacA_lacB"/>
    <property type="match status" value="1"/>
</dbReference>
<dbReference type="PIRSF" id="PIRSF005384">
    <property type="entry name" value="RpiB_LacA_B"/>
    <property type="match status" value="1"/>
</dbReference>
<dbReference type="InterPro" id="IPR003500">
    <property type="entry name" value="RpiB_LacA_LacB"/>
</dbReference>
<dbReference type="GO" id="GO:0005975">
    <property type="term" value="P:carbohydrate metabolic process"/>
    <property type="evidence" value="ECO:0007669"/>
    <property type="project" value="InterPro"/>
</dbReference>
<comment type="similarity">
    <text evidence="1">Belongs to the LacAB/RpiB family.</text>
</comment>
<evidence type="ECO:0008006" key="4">
    <source>
        <dbReference type="Google" id="ProtNLM"/>
    </source>
</evidence>
<dbReference type="AlphaFoldDB" id="A0A1F8ED13"/>
<sequence>MIYLTADHLGFALKEKIKQWLTEWGYDHEDMGAFELDPTDDYPIYAKKVTESMVKPEDRGILVCGSGVGADVVANKFDGIRSGLAISKEQIRAARNDDNINVLALASNFISEEEAKEIVKTFLDTEFAEEERFNRRLKEVSEIEKKN</sequence>
<dbReference type="SUPFAM" id="SSF89623">
    <property type="entry name" value="Ribose/Galactose isomerase RpiB/AlsB"/>
    <property type="match status" value="1"/>
</dbReference>
<dbReference type="Gene3D" id="3.40.1400.10">
    <property type="entry name" value="Sugar-phosphate isomerase, RpiB/LacA/LacB"/>
    <property type="match status" value="1"/>
</dbReference>
<organism evidence="2 3">
    <name type="scientific">Candidatus Yanofskybacteria bacterium RIFCSPHIGHO2_01_FULL_41_26</name>
    <dbReference type="NCBI Taxonomy" id="1802661"/>
    <lineage>
        <taxon>Bacteria</taxon>
        <taxon>Candidatus Yanofskyibacteriota</taxon>
    </lineage>
</organism>
<proteinExistence type="inferred from homology"/>
<comment type="caution">
    <text evidence="2">The sequence shown here is derived from an EMBL/GenBank/DDBJ whole genome shotgun (WGS) entry which is preliminary data.</text>
</comment>
<dbReference type="EMBL" id="MGJB01000009">
    <property type="protein sequence ID" value="OGM98754.1"/>
    <property type="molecule type" value="Genomic_DNA"/>
</dbReference>
<dbReference type="InterPro" id="IPR036569">
    <property type="entry name" value="RpiB_LacA_LacB_sf"/>
</dbReference>
<reference evidence="2 3" key="1">
    <citation type="journal article" date="2016" name="Nat. Commun.">
        <title>Thousands of microbial genomes shed light on interconnected biogeochemical processes in an aquifer system.</title>
        <authorList>
            <person name="Anantharaman K."/>
            <person name="Brown C.T."/>
            <person name="Hug L.A."/>
            <person name="Sharon I."/>
            <person name="Castelle C.J."/>
            <person name="Probst A.J."/>
            <person name="Thomas B.C."/>
            <person name="Singh A."/>
            <person name="Wilkins M.J."/>
            <person name="Karaoz U."/>
            <person name="Brodie E.L."/>
            <person name="Williams K.H."/>
            <person name="Hubbard S.S."/>
            <person name="Banfield J.F."/>
        </authorList>
    </citation>
    <scope>NUCLEOTIDE SEQUENCE [LARGE SCALE GENOMIC DNA]</scope>
</reference>
<evidence type="ECO:0000313" key="3">
    <source>
        <dbReference type="Proteomes" id="UP000176893"/>
    </source>
</evidence>
<dbReference type="STRING" id="1802661.A2649_04300"/>
<protein>
    <recommendedName>
        <fullName evidence="4">Ribose-5-phosphate isomerase</fullName>
    </recommendedName>
</protein>
<evidence type="ECO:0000256" key="1">
    <source>
        <dbReference type="ARBA" id="ARBA00008754"/>
    </source>
</evidence>
<name>A0A1F8ED13_9BACT</name>
<dbReference type="Proteomes" id="UP000176893">
    <property type="component" value="Unassembled WGS sequence"/>
</dbReference>
<dbReference type="PANTHER" id="PTHR30345">
    <property type="entry name" value="RIBOSE-5-PHOSPHATE ISOMERASE B"/>
    <property type="match status" value="1"/>
</dbReference>
<dbReference type="PANTHER" id="PTHR30345:SF0">
    <property type="entry name" value="DNA DAMAGE-REPAIR_TOLERATION PROTEIN DRT102"/>
    <property type="match status" value="1"/>
</dbReference>
<evidence type="ECO:0000313" key="2">
    <source>
        <dbReference type="EMBL" id="OGM98754.1"/>
    </source>
</evidence>
<dbReference type="Pfam" id="PF02502">
    <property type="entry name" value="LacAB_rpiB"/>
    <property type="match status" value="1"/>
</dbReference>
<gene>
    <name evidence="2" type="ORF">A2649_04300</name>
</gene>